<evidence type="ECO:0000313" key="1">
    <source>
        <dbReference type="EMBL" id="KAH9479065.1"/>
    </source>
</evidence>
<dbReference type="EMBL" id="JAFIQS020000007">
    <property type="protein sequence ID" value="KAH9479065.1"/>
    <property type="molecule type" value="Genomic_DNA"/>
</dbReference>
<protein>
    <submittedName>
        <fullName evidence="1">Uncharacterized protein</fullName>
    </submittedName>
</protein>
<organism evidence="1 2">
    <name type="scientific">Psilocybe cubensis</name>
    <name type="common">Psychedelic mushroom</name>
    <name type="synonym">Stropharia cubensis</name>
    <dbReference type="NCBI Taxonomy" id="181762"/>
    <lineage>
        <taxon>Eukaryota</taxon>
        <taxon>Fungi</taxon>
        <taxon>Dikarya</taxon>
        <taxon>Basidiomycota</taxon>
        <taxon>Agaricomycotina</taxon>
        <taxon>Agaricomycetes</taxon>
        <taxon>Agaricomycetidae</taxon>
        <taxon>Agaricales</taxon>
        <taxon>Agaricineae</taxon>
        <taxon>Strophariaceae</taxon>
        <taxon>Psilocybe</taxon>
    </lineage>
</organism>
<proteinExistence type="predicted"/>
<name>A0ACB8GTL1_PSICU</name>
<dbReference type="Proteomes" id="UP000664032">
    <property type="component" value="Unassembled WGS sequence"/>
</dbReference>
<accession>A0ACB8GTL1</accession>
<sequence length="253" mass="28234">MDLADSILSDSVCSSISLPTSFDIVALDDAVGDSCSTLDDSFLSISSVKTETDNLKLTLNDPISRSRGRIDAAYRMIEKYAYDIRFGVEVSHEHEAYLDSLHRGITELISRVQKDLYATDQQSLGNSLLTINEVNERTQATLSTMASKLDSALSILHCRRRSQTLDTEENGTLNPSNARISWCPIDNDDGDEALLNMITSLHEELHIEEDLVVDSAGTPASEKVVPQWCFHAEQDKKNLGRPFQWLYTFLSRS</sequence>
<evidence type="ECO:0000313" key="2">
    <source>
        <dbReference type="Proteomes" id="UP000664032"/>
    </source>
</evidence>
<reference evidence="1" key="1">
    <citation type="submission" date="2021-10" db="EMBL/GenBank/DDBJ databases">
        <title>Psilocybe cubensis genome.</title>
        <authorList>
            <person name="Mckernan K.J."/>
            <person name="Crawford S."/>
            <person name="Trippe A."/>
            <person name="Kane L.T."/>
            <person name="Mclaughlin S."/>
        </authorList>
    </citation>
    <scope>NUCLEOTIDE SEQUENCE</scope>
    <source>
        <strain evidence="1">MGC-MH-2018</strain>
    </source>
</reference>
<comment type="caution">
    <text evidence="1">The sequence shown here is derived from an EMBL/GenBank/DDBJ whole genome shotgun (WGS) entry which is preliminary data.</text>
</comment>
<keyword evidence="2" id="KW-1185">Reference proteome</keyword>
<gene>
    <name evidence="1" type="ORF">JR316_0007642</name>
</gene>